<dbReference type="eggNOG" id="ENOG502S2ES">
    <property type="taxonomic scope" value="Eukaryota"/>
</dbReference>
<dbReference type="AlphaFoldDB" id="B9RWW3"/>
<dbReference type="EMBL" id="EQ973825">
    <property type="protein sequence ID" value="EEF44118.1"/>
    <property type="molecule type" value="Genomic_DNA"/>
</dbReference>
<feature type="region of interest" description="Disordered" evidence="1">
    <location>
        <begin position="107"/>
        <end position="128"/>
    </location>
</feature>
<organism evidence="2 3">
    <name type="scientific">Ricinus communis</name>
    <name type="common">Castor bean</name>
    <dbReference type="NCBI Taxonomy" id="3988"/>
    <lineage>
        <taxon>Eukaryota</taxon>
        <taxon>Viridiplantae</taxon>
        <taxon>Streptophyta</taxon>
        <taxon>Embryophyta</taxon>
        <taxon>Tracheophyta</taxon>
        <taxon>Spermatophyta</taxon>
        <taxon>Magnoliopsida</taxon>
        <taxon>eudicotyledons</taxon>
        <taxon>Gunneridae</taxon>
        <taxon>Pentapetalae</taxon>
        <taxon>rosids</taxon>
        <taxon>fabids</taxon>
        <taxon>Malpighiales</taxon>
        <taxon>Euphorbiaceae</taxon>
        <taxon>Acalyphoideae</taxon>
        <taxon>Acalypheae</taxon>
        <taxon>Ricinus</taxon>
    </lineage>
</organism>
<dbReference type="InParanoid" id="B9RWW3"/>
<evidence type="ECO:0000313" key="2">
    <source>
        <dbReference type="EMBL" id="EEF44118.1"/>
    </source>
</evidence>
<feature type="compositionally biased region" description="Polar residues" evidence="1">
    <location>
        <begin position="111"/>
        <end position="125"/>
    </location>
</feature>
<protein>
    <submittedName>
        <fullName evidence="2">Uncharacterized protein</fullName>
    </submittedName>
</protein>
<dbReference type="PANTHER" id="PTHR33052">
    <property type="entry name" value="DUF4228 DOMAIN PROTEIN-RELATED"/>
    <property type="match status" value="1"/>
</dbReference>
<dbReference type="InterPro" id="IPR025322">
    <property type="entry name" value="PADRE_dom"/>
</dbReference>
<reference evidence="3" key="1">
    <citation type="journal article" date="2010" name="Nat. Biotechnol.">
        <title>Draft genome sequence of the oilseed species Ricinus communis.</title>
        <authorList>
            <person name="Chan A.P."/>
            <person name="Crabtree J."/>
            <person name="Zhao Q."/>
            <person name="Lorenzi H."/>
            <person name="Orvis J."/>
            <person name="Puiu D."/>
            <person name="Melake-Berhan A."/>
            <person name="Jones K.M."/>
            <person name="Redman J."/>
            <person name="Chen G."/>
            <person name="Cahoon E.B."/>
            <person name="Gedil M."/>
            <person name="Stanke M."/>
            <person name="Haas B.J."/>
            <person name="Wortman J.R."/>
            <person name="Fraser-Liggett C.M."/>
            <person name="Ravel J."/>
            <person name="Rabinowicz P.D."/>
        </authorList>
    </citation>
    <scope>NUCLEOTIDE SEQUENCE [LARGE SCALE GENOMIC DNA]</scope>
    <source>
        <strain evidence="3">cv. Hale</strain>
    </source>
</reference>
<keyword evidence="3" id="KW-1185">Reference proteome</keyword>
<dbReference type="Pfam" id="PF14009">
    <property type="entry name" value="PADRE"/>
    <property type="match status" value="1"/>
</dbReference>
<proteinExistence type="predicted"/>
<dbReference type="KEGG" id="rcu:8258046"/>
<dbReference type="OrthoDB" id="736928at2759"/>
<evidence type="ECO:0000256" key="1">
    <source>
        <dbReference type="SAM" id="MobiDB-lite"/>
    </source>
</evidence>
<evidence type="ECO:0000313" key="3">
    <source>
        <dbReference type="Proteomes" id="UP000008311"/>
    </source>
</evidence>
<dbReference type="OMA" id="MIRVVHL"/>
<accession>B9RWW3</accession>
<dbReference type="Proteomes" id="UP000008311">
    <property type="component" value="Unassembled WGS sequence"/>
</dbReference>
<gene>
    <name evidence="2" type="ORF">RCOM_1703520</name>
</gene>
<sequence length="183" mass="20458">MGSCLSCRSSPKLKSIRVVHLNGYVEYFEYPVLVSQITDKSCKHFVSTAAQLLSTASKSLKPDAQLQQGQIYFLLPYSTLQAEVSPLDFAALVKRLTSVAKKSDHCRKANNTKSSRTVPTSTSPIISPGRFVQPVQPSGMAFRGKRCSVEKPWKPILDTIREKSFNRRSESDVIQEMQLEMTN</sequence>
<name>B9RWW3_RICCO</name>
<dbReference type="STRING" id="3988.B9RWW3"/>